<organism evidence="3 4">
    <name type="scientific">Hyphobacterium vulgare</name>
    <dbReference type="NCBI Taxonomy" id="1736751"/>
    <lineage>
        <taxon>Bacteria</taxon>
        <taxon>Pseudomonadati</taxon>
        <taxon>Pseudomonadota</taxon>
        <taxon>Alphaproteobacteria</taxon>
        <taxon>Maricaulales</taxon>
        <taxon>Maricaulaceae</taxon>
        <taxon>Hyphobacterium</taxon>
    </lineage>
</organism>
<feature type="signal peptide" evidence="2">
    <location>
        <begin position="1"/>
        <end position="19"/>
    </location>
</feature>
<keyword evidence="4" id="KW-1185">Reference proteome</keyword>
<accession>A0ABV7A037</accession>
<evidence type="ECO:0000256" key="1">
    <source>
        <dbReference type="SAM" id="MobiDB-lite"/>
    </source>
</evidence>
<dbReference type="EMBL" id="JBHRSV010000028">
    <property type="protein sequence ID" value="MFC2926937.1"/>
    <property type="molecule type" value="Genomic_DNA"/>
</dbReference>
<evidence type="ECO:0000256" key="2">
    <source>
        <dbReference type="SAM" id="SignalP"/>
    </source>
</evidence>
<feature type="chain" id="PRO_5046162565" evidence="2">
    <location>
        <begin position="20"/>
        <end position="372"/>
    </location>
</feature>
<evidence type="ECO:0000313" key="3">
    <source>
        <dbReference type="EMBL" id="MFC2926937.1"/>
    </source>
</evidence>
<keyword evidence="2" id="KW-0732">Signal</keyword>
<name>A0ABV7A037_9PROT</name>
<evidence type="ECO:0000313" key="4">
    <source>
        <dbReference type="Proteomes" id="UP001595379"/>
    </source>
</evidence>
<proteinExistence type="predicted"/>
<gene>
    <name evidence="3" type="ORF">ACFOOR_12535</name>
</gene>
<reference evidence="4" key="1">
    <citation type="journal article" date="2019" name="Int. J. Syst. Evol. Microbiol.">
        <title>The Global Catalogue of Microorganisms (GCM) 10K type strain sequencing project: providing services to taxonomists for standard genome sequencing and annotation.</title>
        <authorList>
            <consortium name="The Broad Institute Genomics Platform"/>
            <consortium name="The Broad Institute Genome Sequencing Center for Infectious Disease"/>
            <person name="Wu L."/>
            <person name="Ma J."/>
        </authorList>
    </citation>
    <scope>NUCLEOTIDE SEQUENCE [LARGE SCALE GENOMIC DNA]</scope>
    <source>
        <strain evidence="4">KCTC 52487</strain>
    </source>
</reference>
<comment type="caution">
    <text evidence="3">The sequence shown here is derived from an EMBL/GenBank/DDBJ whole genome shotgun (WGS) entry which is preliminary data.</text>
</comment>
<protein>
    <submittedName>
        <fullName evidence="3">Uncharacterized protein</fullName>
    </submittedName>
</protein>
<dbReference type="Proteomes" id="UP001595379">
    <property type="component" value="Unassembled WGS sequence"/>
</dbReference>
<dbReference type="RefSeq" id="WP_343162924.1">
    <property type="nucleotide sequence ID" value="NZ_JBHRSV010000028.1"/>
</dbReference>
<sequence>MKTLLLAGAMALASTPALADQTDLSFPVHDIIITSNIPAVNISVRNMSASTDPAQRNLRMVSADPVIQVNGQVWCKSYNTADTAALRARVVYGDAHVVAAHNGADLLAIGPWSPSPVQSFSGTHTLENVAINSTMNLPDSWNGGVNLAGFNPVEFVEGRLEHFVAQNAGSEADFLRIDDVFVTTVTLNLVGWCSYDSQNVSGEYAGLRAVEVPVHVFYHGDPDIQDVVTQYGGAGTVAAQQPPRSRGVTRANGADTRPPARAVTPARAEYRGGVNVASGDVNGDGYEDAPQGGAGGFDAAGMAAALLLPAVQNNQDEEELPCRVREEQPAGQRLGRAALGMLIRAQGNGDGNSLRERAINVAADEVEGCERY</sequence>
<feature type="region of interest" description="Disordered" evidence="1">
    <location>
        <begin position="237"/>
        <end position="260"/>
    </location>
</feature>